<keyword evidence="3" id="KW-1185">Reference proteome</keyword>
<name>A0A6A6HT56_9PLEO</name>
<dbReference type="OrthoDB" id="3793644at2759"/>
<evidence type="ECO:0000256" key="1">
    <source>
        <dbReference type="SAM" id="MobiDB-lite"/>
    </source>
</evidence>
<evidence type="ECO:0000313" key="2">
    <source>
        <dbReference type="EMBL" id="KAF2241355.1"/>
    </source>
</evidence>
<evidence type="ECO:0000313" key="3">
    <source>
        <dbReference type="Proteomes" id="UP000800094"/>
    </source>
</evidence>
<dbReference type="EMBL" id="ML987212">
    <property type="protein sequence ID" value="KAF2241355.1"/>
    <property type="molecule type" value="Genomic_DNA"/>
</dbReference>
<accession>A0A6A6HT56</accession>
<organism evidence="2 3">
    <name type="scientific">Trematosphaeria pertusa</name>
    <dbReference type="NCBI Taxonomy" id="390896"/>
    <lineage>
        <taxon>Eukaryota</taxon>
        <taxon>Fungi</taxon>
        <taxon>Dikarya</taxon>
        <taxon>Ascomycota</taxon>
        <taxon>Pezizomycotina</taxon>
        <taxon>Dothideomycetes</taxon>
        <taxon>Pleosporomycetidae</taxon>
        <taxon>Pleosporales</taxon>
        <taxon>Massarineae</taxon>
        <taxon>Trematosphaeriaceae</taxon>
        <taxon>Trematosphaeria</taxon>
    </lineage>
</organism>
<dbReference type="SUPFAM" id="SSF48452">
    <property type="entry name" value="TPR-like"/>
    <property type="match status" value="1"/>
</dbReference>
<gene>
    <name evidence="2" type="ORF">BU26DRAFT_525191</name>
</gene>
<dbReference type="AlphaFoldDB" id="A0A6A6HT56"/>
<proteinExistence type="predicted"/>
<dbReference type="InterPro" id="IPR011990">
    <property type="entry name" value="TPR-like_helical_dom_sf"/>
</dbReference>
<dbReference type="GeneID" id="54583777"/>
<dbReference type="Proteomes" id="UP000800094">
    <property type="component" value="Unassembled WGS sequence"/>
</dbReference>
<protein>
    <recommendedName>
        <fullName evidence="4">TPR-like protein</fullName>
    </recommendedName>
</protein>
<evidence type="ECO:0008006" key="4">
    <source>
        <dbReference type="Google" id="ProtNLM"/>
    </source>
</evidence>
<sequence length="847" mass="94285">MSFLCYKLLTGQYHETETETLQRAWAAAPPLLQATPRTAPDMEYPVVRAKGKRAASDTAPLSRKHPRTLSDSSSKSLIPSQPREQPLQIIPSLSPNAADLVKTYSYKNAVTVFGESGLDILQGTDCGGVFVKLFLIIERSDPKIELQQLFRRTCCYAFAKLHEKGASVDPMVQEIENTLPLAQRTKERVKGILRAGTKWITIVEQFASIVNRAPQQLTGLLCPLRSASAWERAVTADHRSALANLHANTDIYESTLRFTPSVNKVLNQIFSERSFIDETRTFTSHSNTLLTTPVCKTSRSSLEASAAFVCWDLHTVSKAQPAWKAPSLTAVSEAVPGSSGMHSEGTNILLIVLSFLSTSEKIPLNLLFYGATPRKRWTVHGEIESVDAICAGLVPELGSLLSDVLRLAKAFWELESSSSVVSDSGKAYTLNETVASCIRENLSAEQLSFWRCQALIVTYRAIPWKYLEPAIPNPELFLPHLKQVLEAFQDCFKDMPASTRADLVLTLIEASRFPNMVWKPFAIGQAEVAARDLEDSYLHFCIAQSQSRLGQIAGNMGQAVSSLGDLSQGRLSSTVDKRMHSAIGQATIQYSLNCVQAEDIPGAKRSLENWSPLNQPSPMEEVVLFRKDMMLGRLLRFQGEFAESLAHLEKSRKTAEERRVLTSEEDLCDLTCDLADTLRELDNPATAERHLRAEITRRDRNCICSPGQSLLELSLAEALFAQERFKEAERLCLDVQSRPSLLDFEELRLHITMAKIRHVESDYEGALSCWSGAMKAIGKFHMTNGRSTRIIVLSICDTLRRLGQTWLVDASLKEAASLEELAKPRDAQYWIAGMRHWLEYSAASRSS</sequence>
<feature type="region of interest" description="Disordered" evidence="1">
    <location>
        <begin position="48"/>
        <end position="89"/>
    </location>
</feature>
<dbReference type="Gene3D" id="1.25.40.10">
    <property type="entry name" value="Tetratricopeptide repeat domain"/>
    <property type="match status" value="1"/>
</dbReference>
<feature type="compositionally biased region" description="Low complexity" evidence="1">
    <location>
        <begin position="70"/>
        <end position="80"/>
    </location>
</feature>
<dbReference type="RefSeq" id="XP_033676359.1">
    <property type="nucleotide sequence ID" value="XM_033830447.1"/>
</dbReference>
<reference evidence="2" key="1">
    <citation type="journal article" date="2020" name="Stud. Mycol.">
        <title>101 Dothideomycetes genomes: a test case for predicting lifestyles and emergence of pathogens.</title>
        <authorList>
            <person name="Haridas S."/>
            <person name="Albert R."/>
            <person name="Binder M."/>
            <person name="Bloem J."/>
            <person name="Labutti K."/>
            <person name="Salamov A."/>
            <person name="Andreopoulos B."/>
            <person name="Baker S."/>
            <person name="Barry K."/>
            <person name="Bills G."/>
            <person name="Bluhm B."/>
            <person name="Cannon C."/>
            <person name="Castanera R."/>
            <person name="Culley D."/>
            <person name="Daum C."/>
            <person name="Ezra D."/>
            <person name="Gonzalez J."/>
            <person name="Henrissat B."/>
            <person name="Kuo A."/>
            <person name="Liang C."/>
            <person name="Lipzen A."/>
            <person name="Lutzoni F."/>
            <person name="Magnuson J."/>
            <person name="Mondo S."/>
            <person name="Nolan M."/>
            <person name="Ohm R."/>
            <person name="Pangilinan J."/>
            <person name="Park H.-J."/>
            <person name="Ramirez L."/>
            <person name="Alfaro M."/>
            <person name="Sun H."/>
            <person name="Tritt A."/>
            <person name="Yoshinaga Y."/>
            <person name="Zwiers L.-H."/>
            <person name="Turgeon B."/>
            <person name="Goodwin S."/>
            <person name="Spatafora J."/>
            <person name="Crous P."/>
            <person name="Grigoriev I."/>
        </authorList>
    </citation>
    <scope>NUCLEOTIDE SEQUENCE</scope>
    <source>
        <strain evidence="2">CBS 122368</strain>
    </source>
</reference>